<evidence type="ECO:0000313" key="2">
    <source>
        <dbReference type="EMBL" id="MFC3927247.1"/>
    </source>
</evidence>
<accession>A0ABV8CT55</accession>
<dbReference type="Proteomes" id="UP001595807">
    <property type="component" value="Unassembled WGS sequence"/>
</dbReference>
<proteinExistence type="predicted"/>
<name>A0ABV8CT55_9STRE</name>
<keyword evidence="3" id="KW-1185">Reference proteome</keyword>
<evidence type="ECO:0000313" key="3">
    <source>
        <dbReference type="Proteomes" id="UP001595807"/>
    </source>
</evidence>
<comment type="caution">
    <text evidence="2">The sequence shown here is derived from an EMBL/GenBank/DDBJ whole genome shotgun (WGS) entry which is preliminary data.</text>
</comment>
<organism evidence="2 3">
    <name type="scientific">Streptococcus caprae</name>
    <dbReference type="NCBI Taxonomy" id="1640501"/>
    <lineage>
        <taxon>Bacteria</taxon>
        <taxon>Bacillati</taxon>
        <taxon>Bacillota</taxon>
        <taxon>Bacilli</taxon>
        <taxon>Lactobacillales</taxon>
        <taxon>Streptococcaceae</taxon>
        <taxon>Streptococcus</taxon>
    </lineage>
</organism>
<dbReference type="RefSeq" id="WP_380424545.1">
    <property type="nucleotide sequence ID" value="NZ_JBHRZV010000004.1"/>
</dbReference>
<sequence length="130" mass="16004">MDELERLEDTIFQQRLELEWLEDDFNREKRQYEDDCNQLDGRQRDLSFLVDEFSELVFYQQRQNPSSEVRAFTNLLTDYNQVTEISFKEELDRLDAAFEEKEANFRKKYRQLDQAIEDNDQLKRQLYNKK</sequence>
<protein>
    <recommendedName>
        <fullName evidence="4">Cingulin</fullName>
    </recommendedName>
</protein>
<keyword evidence="1" id="KW-0175">Coiled coil</keyword>
<reference evidence="3" key="1">
    <citation type="journal article" date="2019" name="Int. J. Syst. Evol. Microbiol.">
        <title>The Global Catalogue of Microorganisms (GCM) 10K type strain sequencing project: providing services to taxonomists for standard genome sequencing and annotation.</title>
        <authorList>
            <consortium name="The Broad Institute Genomics Platform"/>
            <consortium name="The Broad Institute Genome Sequencing Center for Infectious Disease"/>
            <person name="Wu L."/>
            <person name="Ma J."/>
        </authorList>
    </citation>
    <scope>NUCLEOTIDE SEQUENCE [LARGE SCALE GENOMIC DNA]</scope>
    <source>
        <strain evidence="3">CCUG 67170</strain>
    </source>
</reference>
<feature type="coiled-coil region" evidence="1">
    <location>
        <begin position="4"/>
        <end position="42"/>
    </location>
</feature>
<evidence type="ECO:0008006" key="4">
    <source>
        <dbReference type="Google" id="ProtNLM"/>
    </source>
</evidence>
<evidence type="ECO:0000256" key="1">
    <source>
        <dbReference type="SAM" id="Coils"/>
    </source>
</evidence>
<gene>
    <name evidence="2" type="ORF">ACFORF_01175</name>
</gene>
<dbReference type="EMBL" id="JBHRZV010000004">
    <property type="protein sequence ID" value="MFC3927247.1"/>
    <property type="molecule type" value="Genomic_DNA"/>
</dbReference>